<feature type="transmembrane region" description="Helical" evidence="1">
    <location>
        <begin position="26"/>
        <end position="45"/>
    </location>
</feature>
<feature type="transmembrane region" description="Helical" evidence="1">
    <location>
        <begin position="108"/>
        <end position="126"/>
    </location>
</feature>
<dbReference type="InterPro" id="IPR000642">
    <property type="entry name" value="Peptidase_M41"/>
</dbReference>
<dbReference type="GO" id="GO:0030163">
    <property type="term" value="P:protein catabolic process"/>
    <property type="evidence" value="ECO:0007669"/>
    <property type="project" value="TreeGrafter"/>
</dbReference>
<accession>A0A7M2YWT3</accession>
<dbReference type="GO" id="GO:0005524">
    <property type="term" value="F:ATP binding"/>
    <property type="evidence" value="ECO:0007669"/>
    <property type="project" value="InterPro"/>
</dbReference>
<evidence type="ECO:0000256" key="1">
    <source>
        <dbReference type="SAM" id="Phobius"/>
    </source>
</evidence>
<dbReference type="Gene3D" id="3.40.50.300">
    <property type="entry name" value="P-loop containing nucleotide triphosphate hydrolases"/>
    <property type="match status" value="1"/>
</dbReference>
<comment type="caution">
    <text evidence="3">The sequence shown here is derived from an EMBL/GenBank/DDBJ whole genome shotgun (WGS) entry which is preliminary data.</text>
</comment>
<keyword evidence="1" id="KW-0472">Membrane</keyword>
<reference evidence="4" key="2">
    <citation type="journal article" date="2019" name="MicrobiologyOpen">
        <title>High-quality draft genome sequence of Gaiella occulta isolated from a 150 meter deep mineral water borehole and comparison with the genome sequences of other deep-branching lineages of the phylum Actinobacteria.</title>
        <authorList>
            <person name="Severino R."/>
            <person name="Froufe H.J.C."/>
            <person name="Barroso C."/>
            <person name="Albuquerque L."/>
            <person name="Lobo-da-Cunha A."/>
            <person name="da Costa M.S."/>
            <person name="Egas C."/>
        </authorList>
    </citation>
    <scope>NUCLEOTIDE SEQUENCE [LARGE SCALE GENOMIC DNA]</scope>
    <source>
        <strain evidence="4">F2-233</strain>
    </source>
</reference>
<dbReference type="GO" id="GO:0004222">
    <property type="term" value="F:metalloendopeptidase activity"/>
    <property type="evidence" value="ECO:0007669"/>
    <property type="project" value="InterPro"/>
</dbReference>
<dbReference type="GO" id="GO:0006508">
    <property type="term" value="P:proteolysis"/>
    <property type="evidence" value="ECO:0007669"/>
    <property type="project" value="UniProtKB-KW"/>
</dbReference>
<dbReference type="Proteomes" id="UP000254134">
    <property type="component" value="Unassembled WGS sequence"/>
</dbReference>
<dbReference type="Pfam" id="PF00004">
    <property type="entry name" value="AAA"/>
    <property type="match status" value="2"/>
</dbReference>
<dbReference type="Gene3D" id="1.10.8.60">
    <property type="match status" value="1"/>
</dbReference>
<dbReference type="GO" id="GO:0005886">
    <property type="term" value="C:plasma membrane"/>
    <property type="evidence" value="ECO:0007669"/>
    <property type="project" value="TreeGrafter"/>
</dbReference>
<dbReference type="Pfam" id="PF01434">
    <property type="entry name" value="Peptidase_M41"/>
    <property type="match status" value="1"/>
</dbReference>
<dbReference type="GO" id="GO:0016887">
    <property type="term" value="F:ATP hydrolysis activity"/>
    <property type="evidence" value="ECO:0007669"/>
    <property type="project" value="InterPro"/>
</dbReference>
<dbReference type="PANTHER" id="PTHR23076:SF97">
    <property type="entry name" value="ATP-DEPENDENT ZINC METALLOPROTEASE YME1L1"/>
    <property type="match status" value="1"/>
</dbReference>
<dbReference type="InterPro" id="IPR003959">
    <property type="entry name" value="ATPase_AAA_core"/>
</dbReference>
<dbReference type="PANTHER" id="PTHR23076">
    <property type="entry name" value="METALLOPROTEASE M41 FTSH"/>
    <property type="match status" value="1"/>
</dbReference>
<dbReference type="OrthoDB" id="9809379at2"/>
<keyword evidence="3" id="KW-0378">Hydrolase</keyword>
<dbReference type="SMART" id="SM00382">
    <property type="entry name" value="AAA"/>
    <property type="match status" value="1"/>
</dbReference>
<dbReference type="SUPFAM" id="SSF52540">
    <property type="entry name" value="P-loop containing nucleoside triphosphate hydrolases"/>
    <property type="match status" value="1"/>
</dbReference>
<keyword evidence="1" id="KW-0812">Transmembrane</keyword>
<gene>
    <name evidence="3" type="ORF">Gocc_2041</name>
</gene>
<reference evidence="3 4" key="1">
    <citation type="submission" date="2018-07" db="EMBL/GenBank/DDBJ databases">
        <title>High-quality-draft genome sequence of Gaiella occulta.</title>
        <authorList>
            <person name="Severino R."/>
            <person name="Froufe H.J.C."/>
            <person name="Rainey F.A."/>
            <person name="Barroso C."/>
            <person name="Albuquerque L."/>
            <person name="Lobo-Da-Cunha A."/>
            <person name="Da Costa M.S."/>
            <person name="Egas C."/>
        </authorList>
    </citation>
    <scope>NUCLEOTIDE SEQUENCE [LARGE SCALE GENOMIC DNA]</scope>
    <source>
        <strain evidence="3 4">F2-233</strain>
    </source>
</reference>
<dbReference type="InterPro" id="IPR003593">
    <property type="entry name" value="AAA+_ATPase"/>
</dbReference>
<dbReference type="RefSeq" id="WP_114796457.1">
    <property type="nucleotide sequence ID" value="NZ_QQZY01000004.1"/>
</dbReference>
<proteinExistence type="predicted"/>
<sequence length="819" mass="89749">MTLAEPLAALPHGAASQELARSWRRLTRAATVVAVLTAPALFVWFTQQNGWGWLPSLLATAAIVVVFRGFADLFFRRLIPWPSLFGVESPELREEDVVGRRRAWFWRFWFKVAFLVVLVVTVTWIFRGGTWWGAGGAILDGAGKILSSPTLWVQAVFVFFLFFANFAILFGPLLLMNLSQMQAFEPGDAEWGVKLEDVRGQAEAKEEVRRVVDIWQSGEQFERAGGKRERGLLLFGAPGTGKTMLAKAIATGFNSPFISMPGSGFAATFIGIDAIVVRILARRAKKLARKWGGQCIVFIDEIDAVGMRRQSLGSGGRSFEPLASADIEEFLFFGPQGARDPSGDLVVETRAWRDRLFGSRAPQPVGVSGFQTRLASVYNFMFPGGMGMGGGMALNQLLVVMDGIDNPPFLRRTLTSKINTLLDATFVVPRRLGSARLRIPAARPRNDQIYFIGATNVPIDRLDPALIRPGRMGRHVWFRTPTKDDRLDILDLYIGKVAHDAELDTPKRRDEIARIMSGYSPAMIEQATSMALTLAHHTGRTAFTWDDLVEAVTTLDAGTAIGSEYIPMERRAVAIHEAGHAVAGHVYLTSRESTRLTIKKRGDQGVGGHHWMIEKEERLFSFQHEMFHDIVWGLGAMAAERVVYGENSNGVGGDVAGVTARAALMVGRAAMGPLPFHVSPANGETEEEARKRALDRFERIGLQIMSRSGSGGPFDADPIAGVLSDAAKRAVAAQILGQAYVTAHNLAIANLPAIERIADALEDKREIMGDELLELLESSRITIPTVDLGEESAWPPLEFSAAVDRGFKPPPSAPPEIAR</sequence>
<keyword evidence="3" id="KW-0645">Protease</keyword>
<organism evidence="3 4">
    <name type="scientific">Gaiella occulta</name>
    <dbReference type="NCBI Taxonomy" id="1002870"/>
    <lineage>
        <taxon>Bacteria</taxon>
        <taxon>Bacillati</taxon>
        <taxon>Actinomycetota</taxon>
        <taxon>Thermoleophilia</taxon>
        <taxon>Gaiellales</taxon>
        <taxon>Gaiellaceae</taxon>
        <taxon>Gaiella</taxon>
    </lineage>
</organism>
<dbReference type="SUPFAM" id="SSF140990">
    <property type="entry name" value="FtsH protease domain-like"/>
    <property type="match status" value="1"/>
</dbReference>
<dbReference type="InterPro" id="IPR027417">
    <property type="entry name" value="P-loop_NTPase"/>
</dbReference>
<keyword evidence="4" id="KW-1185">Reference proteome</keyword>
<dbReference type="EMBL" id="QQZY01000004">
    <property type="protein sequence ID" value="RDI74465.1"/>
    <property type="molecule type" value="Genomic_DNA"/>
</dbReference>
<dbReference type="InterPro" id="IPR037219">
    <property type="entry name" value="Peptidase_M41-like"/>
</dbReference>
<evidence type="ECO:0000259" key="2">
    <source>
        <dbReference type="SMART" id="SM00382"/>
    </source>
</evidence>
<evidence type="ECO:0000313" key="4">
    <source>
        <dbReference type="Proteomes" id="UP000254134"/>
    </source>
</evidence>
<feature type="transmembrane region" description="Helical" evidence="1">
    <location>
        <begin position="232"/>
        <end position="250"/>
    </location>
</feature>
<name>A0A7M2YWT3_9ACTN</name>
<dbReference type="Gene3D" id="1.20.58.760">
    <property type="entry name" value="Peptidase M41"/>
    <property type="match status" value="1"/>
</dbReference>
<feature type="transmembrane region" description="Helical" evidence="1">
    <location>
        <begin position="51"/>
        <end position="71"/>
    </location>
</feature>
<protein>
    <submittedName>
        <fullName evidence="3">ATP-dependent Zn protease</fullName>
    </submittedName>
</protein>
<feature type="domain" description="AAA+ ATPase" evidence="2">
    <location>
        <begin position="228"/>
        <end position="482"/>
    </location>
</feature>
<feature type="transmembrane region" description="Helical" evidence="1">
    <location>
        <begin position="262"/>
        <end position="281"/>
    </location>
</feature>
<feature type="transmembrane region" description="Helical" evidence="1">
    <location>
        <begin position="151"/>
        <end position="175"/>
    </location>
</feature>
<evidence type="ECO:0000313" key="3">
    <source>
        <dbReference type="EMBL" id="RDI74465.1"/>
    </source>
</evidence>
<dbReference type="GO" id="GO:0004176">
    <property type="term" value="F:ATP-dependent peptidase activity"/>
    <property type="evidence" value="ECO:0007669"/>
    <property type="project" value="InterPro"/>
</dbReference>
<dbReference type="AlphaFoldDB" id="A0A7M2YWT3"/>
<keyword evidence="1" id="KW-1133">Transmembrane helix</keyword>